<sequence>MAWDLFGHPYGDQDEKGWAVSNVDMSDAVWHKSSFSATGNCVEVARLAGSYTAVRNSRDPDGPVLVFTEAEWNAFLQGLAVGEFD</sequence>
<keyword evidence="3" id="KW-1185">Reference proteome</keyword>
<dbReference type="AlphaFoldDB" id="A0A4U3MK79"/>
<organism evidence="2 3">
    <name type="scientific">Herbidospora galbida</name>
    <dbReference type="NCBI Taxonomy" id="2575442"/>
    <lineage>
        <taxon>Bacteria</taxon>
        <taxon>Bacillati</taxon>
        <taxon>Actinomycetota</taxon>
        <taxon>Actinomycetes</taxon>
        <taxon>Streptosporangiales</taxon>
        <taxon>Streptosporangiaceae</taxon>
        <taxon>Herbidospora</taxon>
    </lineage>
</organism>
<proteinExistence type="predicted"/>
<protein>
    <submittedName>
        <fullName evidence="2">DUF397 domain-containing protein</fullName>
    </submittedName>
</protein>
<feature type="domain" description="DUF397" evidence="1">
    <location>
        <begin position="28"/>
        <end position="79"/>
    </location>
</feature>
<dbReference type="InterPro" id="IPR007278">
    <property type="entry name" value="DUF397"/>
</dbReference>
<evidence type="ECO:0000259" key="1">
    <source>
        <dbReference type="Pfam" id="PF04149"/>
    </source>
</evidence>
<name>A0A4U3MK79_9ACTN</name>
<accession>A0A4U3MK79</accession>
<dbReference type="RefSeq" id="WP_137246387.1">
    <property type="nucleotide sequence ID" value="NZ_SZQA01000005.1"/>
</dbReference>
<dbReference type="EMBL" id="SZQA01000005">
    <property type="protein sequence ID" value="TKK89821.1"/>
    <property type="molecule type" value="Genomic_DNA"/>
</dbReference>
<comment type="caution">
    <text evidence="2">The sequence shown here is derived from an EMBL/GenBank/DDBJ whole genome shotgun (WGS) entry which is preliminary data.</text>
</comment>
<gene>
    <name evidence="2" type="ORF">FDA94_08000</name>
</gene>
<evidence type="ECO:0000313" key="3">
    <source>
        <dbReference type="Proteomes" id="UP000308705"/>
    </source>
</evidence>
<dbReference type="OrthoDB" id="3432106at2"/>
<dbReference type="Proteomes" id="UP000308705">
    <property type="component" value="Unassembled WGS sequence"/>
</dbReference>
<evidence type="ECO:0000313" key="2">
    <source>
        <dbReference type="EMBL" id="TKK89821.1"/>
    </source>
</evidence>
<dbReference type="Pfam" id="PF04149">
    <property type="entry name" value="DUF397"/>
    <property type="match status" value="1"/>
</dbReference>
<reference evidence="2 3" key="1">
    <citation type="submission" date="2019-04" db="EMBL/GenBank/DDBJ databases">
        <title>Herbidospora sp. NEAU-GS14.nov., a novel actinomycete isolated from soil.</title>
        <authorList>
            <person name="Han L."/>
        </authorList>
    </citation>
    <scope>NUCLEOTIDE SEQUENCE [LARGE SCALE GENOMIC DNA]</scope>
    <source>
        <strain evidence="2 3">NEAU-GS14</strain>
    </source>
</reference>